<proteinExistence type="predicted"/>
<feature type="chain" id="PRO_5030055285" evidence="4">
    <location>
        <begin position="21"/>
        <end position="409"/>
    </location>
</feature>
<dbReference type="AlphaFoldDB" id="A0A2S3QZB9"/>
<reference evidence="6 7" key="1">
    <citation type="journal article" date="2018" name="Front. Microbiol.">
        <title>Phylogeny of Vibrio vulnificus from the Analysis of the Core-Genome: Implications for Intra-Species Taxonomy.</title>
        <authorList>
            <person name="Roig F.J."/>
            <person name="Gonzalez-Candelas F."/>
            <person name="Sanjuan E."/>
            <person name="Fouz B."/>
            <person name="Feil E.J."/>
            <person name="Llorens C."/>
            <person name="Baker-Austin C."/>
            <person name="Oliver J.D."/>
            <person name="Danin-Poleg Y."/>
            <person name="Gibas C.J."/>
            <person name="Kashi Y."/>
            <person name="Gulig P.A."/>
            <person name="Morrison S.S."/>
            <person name="Amaro C."/>
        </authorList>
    </citation>
    <scope>NUCLEOTIDE SEQUENCE [LARGE SCALE GENOMIC DNA]</scope>
    <source>
        <strain evidence="6 7">CECT4608</strain>
    </source>
</reference>
<dbReference type="Pfam" id="PF01483">
    <property type="entry name" value="P_proprotein"/>
    <property type="match status" value="1"/>
</dbReference>
<feature type="compositionally biased region" description="Low complexity" evidence="3">
    <location>
        <begin position="276"/>
        <end position="295"/>
    </location>
</feature>
<evidence type="ECO:0000256" key="1">
    <source>
        <dbReference type="ARBA" id="ARBA00022670"/>
    </source>
</evidence>
<dbReference type="Proteomes" id="UP000237466">
    <property type="component" value="Unassembled WGS sequence"/>
</dbReference>
<keyword evidence="1" id="KW-0645">Protease</keyword>
<keyword evidence="6" id="KW-0326">Glycosidase</keyword>
<dbReference type="GO" id="GO:0045493">
    <property type="term" value="P:xylan catabolic process"/>
    <property type="evidence" value="ECO:0007669"/>
    <property type="project" value="UniProtKB-KW"/>
</dbReference>
<feature type="region of interest" description="Disordered" evidence="3">
    <location>
        <begin position="276"/>
        <end position="296"/>
    </location>
</feature>
<evidence type="ECO:0000313" key="7">
    <source>
        <dbReference type="Proteomes" id="UP000237466"/>
    </source>
</evidence>
<keyword evidence="6" id="KW-0119">Carbohydrate metabolism</keyword>
<dbReference type="InterPro" id="IPR024079">
    <property type="entry name" value="MetalloPept_cat_dom_sf"/>
</dbReference>
<dbReference type="Pfam" id="PF13582">
    <property type="entry name" value="Reprolysin_3"/>
    <property type="match status" value="1"/>
</dbReference>
<accession>A0A2S3QZB9</accession>
<gene>
    <name evidence="6" type="ORF">CRN52_18530</name>
</gene>
<evidence type="ECO:0000256" key="2">
    <source>
        <dbReference type="ARBA" id="ARBA00022801"/>
    </source>
</evidence>
<name>A0A2S3QZB9_VIBVL</name>
<dbReference type="GO" id="GO:0016798">
    <property type="term" value="F:hydrolase activity, acting on glycosyl bonds"/>
    <property type="evidence" value="ECO:0007669"/>
    <property type="project" value="UniProtKB-KW"/>
</dbReference>
<comment type="caution">
    <text evidence="6">The sequence shown here is derived from an EMBL/GenBank/DDBJ whole genome shotgun (WGS) entry which is preliminary data.</text>
</comment>
<dbReference type="RefSeq" id="WP_045619709.1">
    <property type="nucleotide sequence ID" value="NZ_CP019321.1"/>
</dbReference>
<keyword evidence="2 6" id="KW-0378">Hydrolase</keyword>
<sequence>MKRTLLAFAIASGIAVPAVAETTQIDVLGVYTKATSEWFEQDQLAAIQHRFNVGNLILKNSGLDIKVNLVATKEYNFDSQAGMKKSQEQALDAMTPSRAQDPIFSDIESERKKAGADMVAMFRNLDLKNTPDYDAKEGLISCGLAWVIPASNWRSNPRYAKSRMYSHSYMNQCGDDTFIHELGHNWGLNHAHEQYSNTPHFRNGTEKDAYGYGVKNKFATTMAYGFLFGVRGRSYTFSTPDKQCEGTPCGKKDYANAVRAIGLSAPHVANIYASKAATPDDGTTDTVTPPTATTGKNQYLLESPRALPDATQLELPFDVNYQGELTKATIRVNIEHQFIGDVSVSLVAPSGKQWSLKESNGRDRGNRYHVLFTLNDVEKSDVLGQWKVLVSDDYEKDTGIIKEVELLFK</sequence>
<feature type="domain" description="P/Homo B" evidence="5">
    <location>
        <begin position="288"/>
        <end position="409"/>
    </location>
</feature>
<keyword evidence="6" id="KW-0624">Polysaccharide degradation</keyword>
<keyword evidence="6" id="KW-0858">Xylan degradation</keyword>
<feature type="signal peptide" evidence="4">
    <location>
        <begin position="1"/>
        <end position="20"/>
    </location>
</feature>
<dbReference type="Gene3D" id="3.40.390.10">
    <property type="entry name" value="Collagenase (Catalytic Domain)"/>
    <property type="match status" value="1"/>
</dbReference>
<protein>
    <submittedName>
        <fullName evidence="6">Endo-1,4-beta-xylanase</fullName>
    </submittedName>
</protein>
<evidence type="ECO:0000313" key="6">
    <source>
        <dbReference type="EMBL" id="POB44597.1"/>
    </source>
</evidence>
<dbReference type="SUPFAM" id="SSF55486">
    <property type="entry name" value="Metalloproteases ('zincins'), catalytic domain"/>
    <property type="match status" value="1"/>
</dbReference>
<dbReference type="EMBL" id="PDGH01000124">
    <property type="protein sequence ID" value="POB44597.1"/>
    <property type="molecule type" value="Genomic_DNA"/>
</dbReference>
<dbReference type="InterPro" id="IPR002884">
    <property type="entry name" value="P_dom"/>
</dbReference>
<dbReference type="GO" id="GO:0006508">
    <property type="term" value="P:proteolysis"/>
    <property type="evidence" value="ECO:0007669"/>
    <property type="project" value="UniProtKB-KW"/>
</dbReference>
<evidence type="ECO:0000256" key="4">
    <source>
        <dbReference type="SAM" id="SignalP"/>
    </source>
</evidence>
<dbReference type="InterPro" id="IPR008979">
    <property type="entry name" value="Galactose-bd-like_sf"/>
</dbReference>
<organism evidence="6 7">
    <name type="scientific">Vibrio vulnificus</name>
    <dbReference type="NCBI Taxonomy" id="672"/>
    <lineage>
        <taxon>Bacteria</taxon>
        <taxon>Pseudomonadati</taxon>
        <taxon>Pseudomonadota</taxon>
        <taxon>Gammaproteobacteria</taxon>
        <taxon>Vibrionales</taxon>
        <taxon>Vibrionaceae</taxon>
        <taxon>Vibrio</taxon>
    </lineage>
</organism>
<dbReference type="PROSITE" id="PS51829">
    <property type="entry name" value="P_HOMO_B"/>
    <property type="match status" value="1"/>
</dbReference>
<evidence type="ECO:0000259" key="5">
    <source>
        <dbReference type="PROSITE" id="PS51829"/>
    </source>
</evidence>
<dbReference type="Gene3D" id="2.60.120.260">
    <property type="entry name" value="Galactose-binding domain-like"/>
    <property type="match status" value="1"/>
</dbReference>
<dbReference type="GO" id="GO:0004252">
    <property type="term" value="F:serine-type endopeptidase activity"/>
    <property type="evidence" value="ECO:0007669"/>
    <property type="project" value="InterPro"/>
</dbReference>
<dbReference type="SUPFAM" id="SSF49785">
    <property type="entry name" value="Galactose-binding domain-like"/>
    <property type="match status" value="1"/>
</dbReference>
<keyword evidence="4" id="KW-0732">Signal</keyword>
<evidence type="ECO:0000256" key="3">
    <source>
        <dbReference type="SAM" id="MobiDB-lite"/>
    </source>
</evidence>
<dbReference type="GO" id="GO:0008237">
    <property type="term" value="F:metallopeptidase activity"/>
    <property type="evidence" value="ECO:0007669"/>
    <property type="project" value="InterPro"/>
</dbReference>